<dbReference type="Proteomes" id="UP001382935">
    <property type="component" value="Chromosome"/>
</dbReference>
<name>A0ABZ2G4B1_9SPHN</name>
<keyword evidence="3" id="KW-1185">Reference proteome</keyword>
<feature type="transmembrane region" description="Helical" evidence="1">
    <location>
        <begin position="375"/>
        <end position="392"/>
    </location>
</feature>
<feature type="transmembrane region" description="Helical" evidence="1">
    <location>
        <begin position="131"/>
        <end position="149"/>
    </location>
</feature>
<protein>
    <submittedName>
        <fullName evidence="2">Uncharacterized protein</fullName>
    </submittedName>
</protein>
<sequence length="467" mass="51379">MSFMSPITSAAPAKRDLRPVHYLLVLAVFALLAALRLPLTWVEGRFQDEEATVFLAFAWHFPGEALFRSFGGYLNLAANGTTLVLAELIKGGVLSLEKAPYFTMLAGLAGQLVPAVLILKSRSPWLADYRHRAVALLILLVMPTTEEVFLNVMHIQFHLALAVGLIATLHAGDGRRRAWFEGTILFLAPLCGPAAIVFLPLFALRALVDRDARRWRQFAILGAGAAIQLLFFYHSTPLRGAPFDPVNLAAALFIRLPVLALSGLNGADHVGLAAATGLVNGGPWLHLIAALSAVVFSVLFAATLKVRDDAFWLFAGALGVGAVSLGFGILTGTPYSVFFSIAGPRYNYIPLVMLGLCFLCLATRTNPVERRAPRMLVVLMLFVGAVSWFRPIPTYAEGPSWKAEVAAWRADPTYQPRTWPFYRADFSDRHIRCDTALAPDQQYPRYCEQGWLRSFDSWKHKKTTPSN</sequence>
<keyword evidence="1" id="KW-1133">Transmembrane helix</keyword>
<accession>A0ABZ2G4B1</accession>
<feature type="transmembrane region" description="Helical" evidence="1">
    <location>
        <begin position="215"/>
        <end position="233"/>
    </location>
</feature>
<dbReference type="RefSeq" id="WP_338504587.1">
    <property type="nucleotide sequence ID" value="NZ_CP145607.1"/>
</dbReference>
<evidence type="ECO:0000313" key="3">
    <source>
        <dbReference type="Proteomes" id="UP001382935"/>
    </source>
</evidence>
<feature type="transmembrane region" description="Helical" evidence="1">
    <location>
        <begin position="184"/>
        <end position="203"/>
    </location>
</feature>
<dbReference type="EMBL" id="CP145607">
    <property type="protein sequence ID" value="WWM71224.1"/>
    <property type="molecule type" value="Genomic_DNA"/>
</dbReference>
<keyword evidence="1" id="KW-0812">Transmembrane</keyword>
<reference evidence="2 3" key="1">
    <citation type="submission" date="2024-02" db="EMBL/GenBank/DDBJ databases">
        <title>Full genome sequence of Sphingomonas kaistensis.</title>
        <authorList>
            <person name="Poletto B.L."/>
            <person name="Silva G."/>
            <person name="Galante D."/>
            <person name="Campos K.R."/>
            <person name="Santos M.B.N."/>
            <person name="Sacchi C.T."/>
        </authorList>
    </citation>
    <scope>NUCLEOTIDE SEQUENCE [LARGE SCALE GENOMIC DNA]</scope>
    <source>
        <strain evidence="2 3">MA4R</strain>
    </source>
</reference>
<evidence type="ECO:0000313" key="2">
    <source>
        <dbReference type="EMBL" id="WWM71224.1"/>
    </source>
</evidence>
<feature type="transmembrane region" description="Helical" evidence="1">
    <location>
        <begin position="101"/>
        <end position="119"/>
    </location>
</feature>
<gene>
    <name evidence="2" type="ORF">V6R86_11235</name>
</gene>
<feature type="transmembrane region" description="Helical" evidence="1">
    <location>
        <begin position="284"/>
        <end position="304"/>
    </location>
</feature>
<evidence type="ECO:0000256" key="1">
    <source>
        <dbReference type="SAM" id="Phobius"/>
    </source>
</evidence>
<feature type="transmembrane region" description="Helical" evidence="1">
    <location>
        <begin position="311"/>
        <end position="333"/>
    </location>
</feature>
<proteinExistence type="predicted"/>
<feature type="transmembrane region" description="Helical" evidence="1">
    <location>
        <begin position="20"/>
        <end position="39"/>
    </location>
</feature>
<keyword evidence="1" id="KW-0472">Membrane</keyword>
<feature type="transmembrane region" description="Helical" evidence="1">
    <location>
        <begin position="345"/>
        <end position="363"/>
    </location>
</feature>
<organism evidence="2 3">
    <name type="scientific">Sphingomonas kaistensis</name>
    <dbReference type="NCBI Taxonomy" id="298708"/>
    <lineage>
        <taxon>Bacteria</taxon>
        <taxon>Pseudomonadati</taxon>
        <taxon>Pseudomonadota</taxon>
        <taxon>Alphaproteobacteria</taxon>
        <taxon>Sphingomonadales</taxon>
        <taxon>Sphingomonadaceae</taxon>
        <taxon>Sphingomonas</taxon>
    </lineage>
</organism>